<dbReference type="AlphaFoldDB" id="A0A9D9H895"/>
<organism evidence="1 2">
    <name type="scientific">Candidatus Caccoplasma merdipullorum</name>
    <dbReference type="NCBI Taxonomy" id="2840718"/>
    <lineage>
        <taxon>Bacteria</taxon>
        <taxon>Pseudomonadati</taxon>
        <taxon>Bacteroidota</taxon>
        <taxon>Bacteroidia</taxon>
        <taxon>Bacteroidales</taxon>
        <taxon>Bacteroidaceae</taxon>
        <taxon>Bacteroidaceae incertae sedis</taxon>
        <taxon>Candidatus Caccoplasma</taxon>
    </lineage>
</organism>
<evidence type="ECO:0000313" key="1">
    <source>
        <dbReference type="EMBL" id="MBO8438473.1"/>
    </source>
</evidence>
<name>A0A9D9H895_9BACT</name>
<dbReference type="EMBL" id="JADIMW010000067">
    <property type="protein sequence ID" value="MBO8438473.1"/>
    <property type="molecule type" value="Genomic_DNA"/>
</dbReference>
<proteinExistence type="predicted"/>
<reference evidence="1" key="1">
    <citation type="submission" date="2020-10" db="EMBL/GenBank/DDBJ databases">
        <authorList>
            <person name="Gilroy R."/>
        </authorList>
    </citation>
    <scope>NUCLEOTIDE SEQUENCE</scope>
    <source>
        <strain evidence="1">G3-4614</strain>
    </source>
</reference>
<comment type="caution">
    <text evidence="1">The sequence shown here is derived from an EMBL/GenBank/DDBJ whole genome shotgun (WGS) entry which is preliminary data.</text>
</comment>
<dbReference type="Proteomes" id="UP000823636">
    <property type="component" value="Unassembled WGS sequence"/>
</dbReference>
<gene>
    <name evidence="1" type="ORF">IAC54_06205</name>
</gene>
<accession>A0A9D9H895</accession>
<sequence length="868" mass="98157">MGKEIKEIKLAGISAALPPGASPDGECCDMVNMRNENGVWHITGAPEKIIETDSDKLQLTVIHSNMGYKHIICYDGTSVFWEADEKDGVIASVGKKIADIDNVKSMATNGNFIVAVTGCECKYMLFMDNDYIYLGGMFMPELMFNLKYEGDVKYNNGLFYFPERVYRDDLALSTNNNTFLTSIIKSMVDQAKSDFRNDNCFLHPFLVRYAVRLFDGTHIFPSPAILMMPINNYVIGYYEAKLSYSDNNTYGSLLMGMDKYSFQFSCSNIPLEEWDEIIDGVDIFISDQKNFLRDTSTFTYWLELAEGDSNKFTKNIYFGYDFLSTEEKIDWIKEESLFFKVASYSLAELREMEKSNGNTPVNIRIDTDLEYLVQQEHLEIDNFTLFDNGADTSFIYNSHLHLGGVYQYFPKPFSLYVYGIRQALFGGNTGDVVPEGYSCFIDVTLKCNDGFKTVSSEVNVPAGFMLSPFISYPDSRATEMSIRLVRDGKEFCLTIPLAASDVENSAIYVDAALKPLVFGVETDSDYIFEEKRAYEYFPNRIKVSETDNVIFFPQEQTYMVSEGKILKMAAATKELSQGQYGEFPLYVFTDEGIWAMQHGSGDILYASQHPINRDVPLSKDVICGIDNGVAYVSEHGLTVLSGSVSRVICVSHDGKMEGFDEVRVKGTDFDVVCNSDIAGNFKRYLSDSSAGYDYVNNELLFLCSGKEYYYAYNMMSNTWGRRVIGSSPLKCFINSYPNLWICDESGQVFNLSYEDKDSITPFAFVTRAVKGIPFYSKQLNEFILNLSDFTDSSCEMHIALSASELPDRGFRNILQADIAPSPRDTVRFPLHTRPFKFFRLSISGNGKQDSCLNCMILALTPKYTGKFR</sequence>
<protein>
    <submittedName>
        <fullName evidence="1">Uncharacterized protein</fullName>
    </submittedName>
</protein>
<evidence type="ECO:0000313" key="2">
    <source>
        <dbReference type="Proteomes" id="UP000823636"/>
    </source>
</evidence>
<reference evidence="1" key="2">
    <citation type="journal article" date="2021" name="PeerJ">
        <title>Extensive microbial diversity within the chicken gut microbiome revealed by metagenomics and culture.</title>
        <authorList>
            <person name="Gilroy R."/>
            <person name="Ravi A."/>
            <person name="Getino M."/>
            <person name="Pursley I."/>
            <person name="Horton D.L."/>
            <person name="Alikhan N.F."/>
            <person name="Baker D."/>
            <person name="Gharbi K."/>
            <person name="Hall N."/>
            <person name="Watson M."/>
            <person name="Adriaenssens E.M."/>
            <person name="Foster-Nyarko E."/>
            <person name="Jarju S."/>
            <person name="Secka A."/>
            <person name="Antonio M."/>
            <person name="Oren A."/>
            <person name="Chaudhuri R.R."/>
            <person name="La Ragione R."/>
            <person name="Hildebrand F."/>
            <person name="Pallen M.J."/>
        </authorList>
    </citation>
    <scope>NUCLEOTIDE SEQUENCE</scope>
    <source>
        <strain evidence="1">G3-4614</strain>
    </source>
</reference>